<comment type="caution">
    <text evidence="2">The sequence shown here is derived from an EMBL/GenBank/DDBJ whole genome shotgun (WGS) entry which is preliminary data.</text>
</comment>
<keyword evidence="3" id="KW-1185">Reference proteome</keyword>
<dbReference type="OrthoDB" id="9352756at2759"/>
<dbReference type="AlphaFoldDB" id="A0A7L2TQQ2"/>
<dbReference type="GO" id="GO:0016032">
    <property type="term" value="P:viral process"/>
    <property type="evidence" value="ECO:0007669"/>
    <property type="project" value="InterPro"/>
</dbReference>
<sequence length="359" mass="39883">VTSLEARIERTRETKAAPQYVSLKDRTFTPAASIEQLLQNLNQERQGVPTVSAEASAPAPPYAPLVQLQEQAHHVARRWSGIVKDVIIEGDWQAANIARPAVAQGNRARYEQHDWKILQQAKRTVAEHGVKSEAARIILDWLYTAAVTCPFDSQNVARFLLTPSQLLSWEREWKRLAVIEANRPRDPNDPLRGINPEMLIGAGPHQNIGVQLECPLEIRHLSGQLARQAYNAVADSKPQPIFTSVKQGLNEPYCHFIDRLWQAVADQNDMSEEVKQSMFKFLAFENANQRTRPILATLPKSAEVSEMLEITDRAALQNQGQVVANAVAQAMKPTASLLAAAVQKLQGKPASKAASVCFR</sequence>
<dbReference type="Pfam" id="PF19317">
    <property type="entry name" value="Gag_p24_C"/>
    <property type="match status" value="1"/>
</dbReference>
<dbReference type="InterPro" id="IPR008916">
    <property type="entry name" value="Retrov_capsid_C"/>
</dbReference>
<organism evidence="2 3">
    <name type="scientific">Pomatostomus ruficeps</name>
    <name type="common">Chestnut-crowned babbler</name>
    <dbReference type="NCBI Taxonomy" id="9176"/>
    <lineage>
        <taxon>Eukaryota</taxon>
        <taxon>Metazoa</taxon>
        <taxon>Chordata</taxon>
        <taxon>Craniata</taxon>
        <taxon>Vertebrata</taxon>
        <taxon>Euteleostomi</taxon>
        <taxon>Archelosauria</taxon>
        <taxon>Archosauria</taxon>
        <taxon>Dinosauria</taxon>
        <taxon>Saurischia</taxon>
        <taxon>Theropoda</taxon>
        <taxon>Coelurosauria</taxon>
        <taxon>Aves</taxon>
        <taxon>Neognathae</taxon>
        <taxon>Neoaves</taxon>
        <taxon>Telluraves</taxon>
        <taxon>Australaves</taxon>
        <taxon>Passeriformes</taxon>
        <taxon>Sylvioidea</taxon>
        <taxon>Timaliidae</taxon>
        <taxon>Pomatostomus</taxon>
    </lineage>
</organism>
<dbReference type="SUPFAM" id="SSF47943">
    <property type="entry name" value="Retrovirus capsid protein, N-terminal core domain"/>
    <property type="match status" value="1"/>
</dbReference>
<name>A0A7L2TQQ2_POMRU</name>
<feature type="non-terminal residue" evidence="2">
    <location>
        <position position="359"/>
    </location>
</feature>
<evidence type="ECO:0000259" key="1">
    <source>
        <dbReference type="Pfam" id="PF19317"/>
    </source>
</evidence>
<dbReference type="InterPro" id="IPR050195">
    <property type="entry name" value="Primate_lentivir_Gag_pol-like"/>
</dbReference>
<dbReference type="Gene3D" id="1.10.1200.30">
    <property type="match status" value="1"/>
</dbReference>
<feature type="domain" description="Retroviral nucleocapsid Gag protein p24 C-terminal" evidence="1">
    <location>
        <begin position="240"/>
        <end position="309"/>
    </location>
</feature>
<gene>
    <name evidence="2" type="primary">Ervk9_4</name>
    <name evidence="2" type="ORF">POSRUF_R11852</name>
</gene>
<dbReference type="PANTHER" id="PTHR40389:SF3">
    <property type="entry name" value="IGE-BINDING PROTEIN"/>
    <property type="match status" value="1"/>
</dbReference>
<feature type="non-terminal residue" evidence="2">
    <location>
        <position position="1"/>
    </location>
</feature>
<proteinExistence type="predicted"/>
<protein>
    <submittedName>
        <fullName evidence="2">GAK9 protein</fullName>
    </submittedName>
</protein>
<dbReference type="Proteomes" id="UP000583496">
    <property type="component" value="Unassembled WGS sequence"/>
</dbReference>
<reference evidence="2 3" key="1">
    <citation type="submission" date="2019-09" db="EMBL/GenBank/DDBJ databases">
        <title>Bird 10,000 Genomes (B10K) Project - Family phase.</title>
        <authorList>
            <person name="Zhang G."/>
        </authorList>
    </citation>
    <scope>NUCLEOTIDE SEQUENCE [LARGE SCALE GENOMIC DNA]</scope>
    <source>
        <strain evidence="2">B10K-DU-002-71</strain>
        <tissue evidence="2">Muscle</tissue>
    </source>
</reference>
<dbReference type="PANTHER" id="PTHR40389">
    <property type="entry name" value="ENDOGENOUS RETROVIRUS GROUP K MEMBER 24 GAG POLYPROTEIN-RELATED"/>
    <property type="match status" value="1"/>
</dbReference>
<dbReference type="InterPro" id="IPR008919">
    <property type="entry name" value="Retrov_capsid_N"/>
</dbReference>
<dbReference type="EMBL" id="VYZT01049602">
    <property type="protein sequence ID" value="NXS35570.1"/>
    <property type="molecule type" value="Genomic_DNA"/>
</dbReference>
<accession>A0A7L2TQQ2</accession>
<dbReference type="SUPFAM" id="SSF47353">
    <property type="entry name" value="Retrovirus capsid dimerization domain-like"/>
    <property type="match status" value="1"/>
</dbReference>
<dbReference type="Gene3D" id="1.10.375.10">
    <property type="entry name" value="Human Immunodeficiency Virus Type 1 Capsid Protein"/>
    <property type="match status" value="1"/>
</dbReference>
<dbReference type="InterPro" id="IPR045345">
    <property type="entry name" value="Gag_p24_C"/>
</dbReference>
<evidence type="ECO:0000313" key="2">
    <source>
        <dbReference type="EMBL" id="NXS35570.1"/>
    </source>
</evidence>
<evidence type="ECO:0000313" key="3">
    <source>
        <dbReference type="Proteomes" id="UP000583496"/>
    </source>
</evidence>
<dbReference type="Pfam" id="PF00607">
    <property type="entry name" value="Gag_p24"/>
    <property type="match status" value="1"/>
</dbReference>